<organism evidence="2 3">
    <name type="scientific">Fervidobacterium islandicum</name>
    <dbReference type="NCBI Taxonomy" id="2423"/>
    <lineage>
        <taxon>Bacteria</taxon>
        <taxon>Thermotogati</taxon>
        <taxon>Thermotogota</taxon>
        <taxon>Thermotogae</taxon>
        <taxon>Thermotogales</taxon>
        <taxon>Fervidobacteriaceae</taxon>
        <taxon>Fervidobacterium</taxon>
    </lineage>
</organism>
<dbReference type="EMBL" id="CP014334">
    <property type="protein sequence ID" value="AMW32935.1"/>
    <property type="molecule type" value="Genomic_DNA"/>
</dbReference>
<accession>A0AAI8CK89</accession>
<evidence type="ECO:0000313" key="3">
    <source>
        <dbReference type="Proteomes" id="UP000093740"/>
    </source>
</evidence>
<keyword evidence="1" id="KW-1133">Transmembrane helix</keyword>
<reference evidence="2 3" key="1">
    <citation type="journal article" date="2015" name="Stand. Genomic Sci.">
        <title>Genome sequence of a native-feather degrading extremely thermophilic Eubacterium, Fervidobacterium islandicum AW-1.</title>
        <authorList>
            <person name="Lee Y.J."/>
            <person name="Jeong H."/>
            <person name="Park G.S."/>
            <person name="Kwak Y."/>
            <person name="Lee S.J."/>
            <person name="Lee S.J."/>
            <person name="Park M.K."/>
            <person name="Kim J.Y."/>
            <person name="Kang H.K."/>
            <person name="Shin J.H."/>
            <person name="Lee D.W."/>
        </authorList>
    </citation>
    <scope>NUCLEOTIDE SEQUENCE [LARGE SCALE GENOMIC DNA]</scope>
    <source>
        <strain evidence="2 3">AW-1</strain>
    </source>
</reference>
<protein>
    <submittedName>
        <fullName evidence="2">Uncharacterized protein</fullName>
    </submittedName>
</protein>
<keyword evidence="1" id="KW-0812">Transmembrane</keyword>
<keyword evidence="1" id="KW-0472">Membrane</keyword>
<dbReference type="AlphaFoldDB" id="A0AAI8CK89"/>
<evidence type="ECO:0000313" key="2">
    <source>
        <dbReference type="EMBL" id="AMW32935.1"/>
    </source>
</evidence>
<gene>
    <name evidence="2" type="ORF">NA23_06445</name>
</gene>
<evidence type="ECO:0000256" key="1">
    <source>
        <dbReference type="SAM" id="Phobius"/>
    </source>
</evidence>
<dbReference type="Proteomes" id="UP000093740">
    <property type="component" value="Chromosome"/>
</dbReference>
<name>A0AAI8CK89_FERIS</name>
<sequence length="214" mass="24596">MPVTKKKRARDFSSFFGMLFFLIVVVSVILSVGNFIRYTQILKKYDELKSYVDAKVTEMKSENERIKELLAPNSLVDKYIAAANYLREFGYDFEKVLVSINDDPTTGYFMVFVTGNESSWFSIKDSQKTYFSGELKPGLSNYRFFYFKEPRIKTNYDIIVPPNATITVGKAGKVYLLVFGVGLRFHPTKVVQLTETTYVNFAEKFSLYIPGSQN</sequence>
<dbReference type="KEGG" id="fia:NA23_06445"/>
<feature type="transmembrane region" description="Helical" evidence="1">
    <location>
        <begin position="12"/>
        <end position="36"/>
    </location>
</feature>
<keyword evidence="3" id="KW-1185">Reference proteome</keyword>
<dbReference type="RefSeq" id="WP_052107187.1">
    <property type="nucleotide sequence ID" value="NZ_CP014334.2"/>
</dbReference>
<proteinExistence type="predicted"/>